<comment type="catalytic activity">
    <reaction evidence="22">
        <text>dodecanoyl-CoA + H2O = dodecanoate + CoA + H(+)</text>
        <dbReference type="Rhea" id="RHEA:30135"/>
        <dbReference type="ChEBI" id="CHEBI:15377"/>
        <dbReference type="ChEBI" id="CHEBI:15378"/>
        <dbReference type="ChEBI" id="CHEBI:18262"/>
        <dbReference type="ChEBI" id="CHEBI:57287"/>
        <dbReference type="ChEBI" id="CHEBI:57375"/>
    </reaction>
    <physiologicalReaction direction="left-to-right" evidence="22">
        <dbReference type="Rhea" id="RHEA:30136"/>
    </physiologicalReaction>
</comment>
<keyword evidence="8" id="KW-0276">Fatty acid metabolism</keyword>
<evidence type="ECO:0000256" key="7">
    <source>
        <dbReference type="ARBA" id="ARBA00022801"/>
    </source>
</evidence>
<evidence type="ECO:0000256" key="9">
    <source>
        <dbReference type="ARBA" id="ARBA00022946"/>
    </source>
</evidence>
<evidence type="ECO:0000256" key="13">
    <source>
        <dbReference type="ARBA" id="ARBA00035852"/>
    </source>
</evidence>
<dbReference type="Pfam" id="PF03061">
    <property type="entry name" value="4HBT"/>
    <property type="match status" value="1"/>
</dbReference>
<comment type="subcellular location">
    <subcellularLocation>
        <location evidence="3">Cell projection</location>
        <location evidence="3">Ruffle membrane</location>
    </subcellularLocation>
    <subcellularLocation>
        <location evidence="2">Cytoplasm</location>
    </subcellularLocation>
    <subcellularLocation>
        <location evidence="1">Membrane</location>
        <topology evidence="1">Peripheral membrane protein</topology>
    </subcellularLocation>
</comment>
<dbReference type="Proteomes" id="UP000290253">
    <property type="component" value="Unassembled WGS sequence"/>
</dbReference>
<name>A0A4Q1SDI5_9BACT</name>
<evidence type="ECO:0000256" key="5">
    <source>
        <dbReference type="ARBA" id="ARBA00022490"/>
    </source>
</evidence>
<feature type="domain" description="Thioesterase" evidence="24">
    <location>
        <begin position="50"/>
        <end position="120"/>
    </location>
</feature>
<dbReference type="InterPro" id="IPR052365">
    <property type="entry name" value="THEM4/THEM5_acyl-CoA_thioest"/>
</dbReference>
<evidence type="ECO:0000256" key="10">
    <source>
        <dbReference type="ARBA" id="ARBA00023098"/>
    </source>
</evidence>
<evidence type="ECO:0000256" key="14">
    <source>
        <dbReference type="ARBA" id="ARBA00037002"/>
    </source>
</evidence>
<dbReference type="GO" id="GO:0016020">
    <property type="term" value="C:membrane"/>
    <property type="evidence" value="ECO:0007669"/>
    <property type="project" value="UniProtKB-SubCell"/>
</dbReference>
<evidence type="ECO:0000313" key="25">
    <source>
        <dbReference type="EMBL" id="RXS95147.1"/>
    </source>
</evidence>
<dbReference type="GO" id="GO:0016790">
    <property type="term" value="F:thiolester hydrolase activity"/>
    <property type="evidence" value="ECO:0007669"/>
    <property type="project" value="UniProtKB-ARBA"/>
</dbReference>
<dbReference type="InterPro" id="IPR006683">
    <property type="entry name" value="Thioestr_dom"/>
</dbReference>
<keyword evidence="26" id="KW-1185">Reference proteome</keyword>
<evidence type="ECO:0000256" key="23">
    <source>
        <dbReference type="ARBA" id="ARBA00048180"/>
    </source>
</evidence>
<evidence type="ECO:0000256" key="12">
    <source>
        <dbReference type="ARBA" id="ARBA00023273"/>
    </source>
</evidence>
<evidence type="ECO:0000313" key="26">
    <source>
        <dbReference type="Proteomes" id="UP000290253"/>
    </source>
</evidence>
<dbReference type="AlphaFoldDB" id="A0A4Q1SDI5"/>
<evidence type="ECO:0000256" key="17">
    <source>
        <dbReference type="ARBA" id="ARBA00040123"/>
    </source>
</evidence>
<proteinExistence type="inferred from homology"/>
<gene>
    <name evidence="25" type="ORF">ESZ00_11095</name>
</gene>
<dbReference type="GO" id="GO:0005737">
    <property type="term" value="C:cytoplasm"/>
    <property type="evidence" value="ECO:0007669"/>
    <property type="project" value="UniProtKB-SubCell"/>
</dbReference>
<comment type="caution">
    <text evidence="25">The sequence shown here is derived from an EMBL/GenBank/DDBJ whole genome shotgun (WGS) entry which is preliminary data.</text>
</comment>
<keyword evidence="7" id="KW-0378">Hydrolase</keyword>
<evidence type="ECO:0000256" key="18">
    <source>
        <dbReference type="ARBA" id="ARBA00043210"/>
    </source>
</evidence>
<comment type="catalytic activity">
    <reaction evidence="23">
        <text>tetradecanoyl-CoA + H2O = tetradecanoate + CoA + H(+)</text>
        <dbReference type="Rhea" id="RHEA:40119"/>
        <dbReference type="ChEBI" id="CHEBI:15377"/>
        <dbReference type="ChEBI" id="CHEBI:15378"/>
        <dbReference type="ChEBI" id="CHEBI:30807"/>
        <dbReference type="ChEBI" id="CHEBI:57287"/>
        <dbReference type="ChEBI" id="CHEBI:57385"/>
    </reaction>
    <physiologicalReaction direction="left-to-right" evidence="23">
        <dbReference type="Rhea" id="RHEA:40120"/>
    </physiologicalReaction>
</comment>
<evidence type="ECO:0000256" key="19">
    <source>
        <dbReference type="ARBA" id="ARBA00047588"/>
    </source>
</evidence>
<comment type="catalytic activity">
    <reaction evidence="14">
        <text>(9Z)-octadecenoyl-CoA + H2O = (9Z)-octadecenoate + CoA + H(+)</text>
        <dbReference type="Rhea" id="RHEA:40139"/>
        <dbReference type="ChEBI" id="CHEBI:15377"/>
        <dbReference type="ChEBI" id="CHEBI:15378"/>
        <dbReference type="ChEBI" id="CHEBI:30823"/>
        <dbReference type="ChEBI" id="CHEBI:57287"/>
        <dbReference type="ChEBI" id="CHEBI:57387"/>
    </reaction>
    <physiologicalReaction direction="left-to-right" evidence="14">
        <dbReference type="Rhea" id="RHEA:40140"/>
    </physiologicalReaction>
</comment>
<comment type="catalytic activity">
    <reaction evidence="21">
        <text>decanoyl-CoA + H2O = decanoate + CoA + H(+)</text>
        <dbReference type="Rhea" id="RHEA:40059"/>
        <dbReference type="ChEBI" id="CHEBI:15377"/>
        <dbReference type="ChEBI" id="CHEBI:15378"/>
        <dbReference type="ChEBI" id="CHEBI:27689"/>
        <dbReference type="ChEBI" id="CHEBI:57287"/>
        <dbReference type="ChEBI" id="CHEBI:61430"/>
    </reaction>
    <physiologicalReaction direction="left-to-right" evidence="21">
        <dbReference type="Rhea" id="RHEA:40060"/>
    </physiologicalReaction>
</comment>
<protein>
    <recommendedName>
        <fullName evidence="17">Acyl-coenzyme A thioesterase THEM4</fullName>
        <ecNumber evidence="16">3.1.2.2</ecNumber>
    </recommendedName>
    <alternativeName>
        <fullName evidence="18">Thioesterase superfamily member 4</fullName>
    </alternativeName>
</protein>
<comment type="catalytic activity">
    <reaction evidence="20">
        <text>hexadecanoyl-CoA + H2O = hexadecanoate + CoA + H(+)</text>
        <dbReference type="Rhea" id="RHEA:16645"/>
        <dbReference type="ChEBI" id="CHEBI:7896"/>
        <dbReference type="ChEBI" id="CHEBI:15377"/>
        <dbReference type="ChEBI" id="CHEBI:15378"/>
        <dbReference type="ChEBI" id="CHEBI:57287"/>
        <dbReference type="ChEBI" id="CHEBI:57379"/>
        <dbReference type="EC" id="3.1.2.2"/>
    </reaction>
    <physiologicalReaction direction="left-to-right" evidence="20">
        <dbReference type="Rhea" id="RHEA:16646"/>
    </physiologicalReaction>
</comment>
<keyword evidence="12" id="KW-0966">Cell projection</keyword>
<evidence type="ECO:0000256" key="15">
    <source>
        <dbReference type="ARBA" id="ARBA00038456"/>
    </source>
</evidence>
<comment type="catalytic activity">
    <reaction evidence="13">
        <text>(5Z,8Z,11Z,14Z)-eicosatetraenoyl-CoA + H2O = (5Z,8Z,11Z,14Z)-eicosatetraenoate + CoA + H(+)</text>
        <dbReference type="Rhea" id="RHEA:40151"/>
        <dbReference type="ChEBI" id="CHEBI:15377"/>
        <dbReference type="ChEBI" id="CHEBI:15378"/>
        <dbReference type="ChEBI" id="CHEBI:32395"/>
        <dbReference type="ChEBI" id="CHEBI:57287"/>
        <dbReference type="ChEBI" id="CHEBI:57368"/>
    </reaction>
    <physiologicalReaction direction="left-to-right" evidence="13">
        <dbReference type="Rhea" id="RHEA:40152"/>
    </physiologicalReaction>
</comment>
<dbReference type="SUPFAM" id="SSF54637">
    <property type="entry name" value="Thioesterase/thiol ester dehydrase-isomerase"/>
    <property type="match status" value="1"/>
</dbReference>
<keyword evidence="5" id="KW-0963">Cytoplasm</keyword>
<evidence type="ECO:0000256" key="1">
    <source>
        <dbReference type="ARBA" id="ARBA00004170"/>
    </source>
</evidence>
<comment type="catalytic activity">
    <reaction evidence="19">
        <text>octanoyl-CoA + H2O = octanoate + CoA + H(+)</text>
        <dbReference type="Rhea" id="RHEA:30143"/>
        <dbReference type="ChEBI" id="CHEBI:15377"/>
        <dbReference type="ChEBI" id="CHEBI:15378"/>
        <dbReference type="ChEBI" id="CHEBI:25646"/>
        <dbReference type="ChEBI" id="CHEBI:57287"/>
        <dbReference type="ChEBI" id="CHEBI:57386"/>
    </reaction>
    <physiologicalReaction direction="left-to-right" evidence="19">
        <dbReference type="Rhea" id="RHEA:30144"/>
    </physiologicalReaction>
</comment>
<keyword evidence="10" id="KW-0443">Lipid metabolism</keyword>
<evidence type="ECO:0000256" key="16">
    <source>
        <dbReference type="ARBA" id="ARBA00038848"/>
    </source>
</evidence>
<organism evidence="25 26">
    <name type="scientific">Silvibacterium dinghuense</name>
    <dbReference type="NCBI Taxonomy" id="1560006"/>
    <lineage>
        <taxon>Bacteria</taxon>
        <taxon>Pseudomonadati</taxon>
        <taxon>Acidobacteriota</taxon>
        <taxon>Terriglobia</taxon>
        <taxon>Terriglobales</taxon>
        <taxon>Acidobacteriaceae</taxon>
        <taxon>Silvibacterium</taxon>
    </lineage>
</organism>
<evidence type="ECO:0000256" key="6">
    <source>
        <dbReference type="ARBA" id="ARBA00022703"/>
    </source>
</evidence>
<keyword evidence="6" id="KW-0053">Apoptosis</keyword>
<accession>A0A4Q1SDI5</accession>
<evidence type="ECO:0000256" key="20">
    <source>
        <dbReference type="ARBA" id="ARBA00047734"/>
    </source>
</evidence>
<evidence type="ECO:0000256" key="11">
    <source>
        <dbReference type="ARBA" id="ARBA00023136"/>
    </source>
</evidence>
<dbReference type="EC" id="3.1.2.2" evidence="16"/>
<sequence length="143" mass="15784">MRPLAHGAAHHCFGCGKANRSGLRLNFLVSDEGLIVCRTKIPARFEGPPGYVHGGVIATLLDEAMSKANRACNVIAMTRHLEVDYRRPVPLRSTIEITARHLKAEGRKHFCEAEIRLHGETLASGKALFIAVTKQFLLSRTKD</sequence>
<dbReference type="OrthoDB" id="9792301at2"/>
<evidence type="ECO:0000256" key="2">
    <source>
        <dbReference type="ARBA" id="ARBA00004496"/>
    </source>
</evidence>
<keyword evidence="9" id="KW-0809">Transit peptide</keyword>
<evidence type="ECO:0000256" key="3">
    <source>
        <dbReference type="ARBA" id="ARBA00004632"/>
    </source>
</evidence>
<evidence type="ECO:0000256" key="22">
    <source>
        <dbReference type="ARBA" id="ARBA00048074"/>
    </source>
</evidence>
<reference evidence="25 26" key="1">
    <citation type="journal article" date="2016" name="Int. J. Syst. Evol. Microbiol.">
        <title>Acidipila dinghuensis sp. nov., an acidobacterium isolated from forest soil.</title>
        <authorList>
            <person name="Jiang Y.W."/>
            <person name="Wang J."/>
            <person name="Chen M.H."/>
            <person name="Lv Y.Y."/>
            <person name="Qiu L.H."/>
        </authorList>
    </citation>
    <scope>NUCLEOTIDE SEQUENCE [LARGE SCALE GENOMIC DNA]</scope>
    <source>
        <strain evidence="25 26">DHOF10</strain>
    </source>
</reference>
<evidence type="ECO:0000256" key="21">
    <source>
        <dbReference type="ARBA" id="ARBA00047969"/>
    </source>
</evidence>
<dbReference type="GO" id="GO:0006631">
    <property type="term" value="P:fatty acid metabolic process"/>
    <property type="evidence" value="ECO:0007669"/>
    <property type="project" value="UniProtKB-KW"/>
</dbReference>
<comment type="similarity">
    <text evidence="15">Belongs to the THEM4/THEM5 thioesterase family.</text>
</comment>
<dbReference type="EMBL" id="SDMK01000002">
    <property type="protein sequence ID" value="RXS95147.1"/>
    <property type="molecule type" value="Genomic_DNA"/>
</dbReference>
<keyword evidence="11" id="KW-0472">Membrane</keyword>
<dbReference type="PANTHER" id="PTHR12418:SF19">
    <property type="entry name" value="ACYL-COENZYME A THIOESTERASE THEM4"/>
    <property type="match status" value="1"/>
</dbReference>
<evidence type="ECO:0000256" key="4">
    <source>
        <dbReference type="ARBA" id="ARBA00022475"/>
    </source>
</evidence>
<dbReference type="Gene3D" id="3.10.129.10">
    <property type="entry name" value="Hotdog Thioesterase"/>
    <property type="match status" value="1"/>
</dbReference>
<keyword evidence="4" id="KW-1003">Cell membrane</keyword>
<evidence type="ECO:0000256" key="8">
    <source>
        <dbReference type="ARBA" id="ARBA00022832"/>
    </source>
</evidence>
<evidence type="ECO:0000259" key="24">
    <source>
        <dbReference type="Pfam" id="PF03061"/>
    </source>
</evidence>
<dbReference type="InterPro" id="IPR029069">
    <property type="entry name" value="HotDog_dom_sf"/>
</dbReference>
<dbReference type="CDD" id="cd03443">
    <property type="entry name" value="PaaI_thioesterase"/>
    <property type="match status" value="1"/>
</dbReference>
<dbReference type="PANTHER" id="PTHR12418">
    <property type="entry name" value="ACYL-COENZYME A THIOESTERASE THEM4"/>
    <property type="match status" value="1"/>
</dbReference>